<dbReference type="Pfam" id="PF09084">
    <property type="entry name" value="NMT1"/>
    <property type="match status" value="1"/>
</dbReference>
<dbReference type="Proteomes" id="UP000223606">
    <property type="component" value="Chromosome 1"/>
</dbReference>
<proteinExistence type="inferred from homology"/>
<evidence type="ECO:0000313" key="5">
    <source>
        <dbReference type="EMBL" id="SON57768.1"/>
    </source>
</evidence>
<accession>A0A2C9DCA8</accession>
<evidence type="ECO:0000256" key="2">
    <source>
        <dbReference type="ARBA" id="ARBA00010742"/>
    </source>
</evidence>
<protein>
    <submittedName>
        <fullName evidence="5">4,5-dihydroxyphthalate decarboxylase</fullName>
        <ecNumber evidence="5">4.1.1.55</ecNumber>
    </submittedName>
</protein>
<dbReference type="GO" id="GO:0042597">
    <property type="term" value="C:periplasmic space"/>
    <property type="evidence" value="ECO:0007669"/>
    <property type="project" value="UniProtKB-SubCell"/>
</dbReference>
<evidence type="ECO:0000259" key="4">
    <source>
        <dbReference type="Pfam" id="PF09084"/>
    </source>
</evidence>
<keyword evidence="5" id="KW-0456">Lyase</keyword>
<dbReference type="InterPro" id="IPR015168">
    <property type="entry name" value="SsuA/THI5"/>
</dbReference>
<keyword evidence="6" id="KW-1185">Reference proteome</keyword>
<dbReference type="RefSeq" id="WP_099557970.1">
    <property type="nucleotide sequence ID" value="NZ_LT960614.1"/>
</dbReference>
<dbReference type="OrthoDB" id="8689594at2"/>
<dbReference type="SUPFAM" id="SSF53850">
    <property type="entry name" value="Periplasmic binding protein-like II"/>
    <property type="match status" value="1"/>
</dbReference>
<feature type="domain" description="SsuA/THI5-like" evidence="4">
    <location>
        <begin position="86"/>
        <end position="140"/>
    </location>
</feature>
<sequence>MGKLHLSVAVGDYDRTRPLIDGDVAIDGVEGIYMRLHPEEIFFRAFRHQEFHICELSLSSFTVRTARGDNPYIGVPVFPSRAFRHTSITVRKDRGINTPADLAGRRIGVPEYQLTANVWARAILAEHGLSPESVEWVRGGLEEPGRTEKIALSLPPSIRLSDIPAEATLSSMLAKGEIDGIIAPRIPSCFDGGRTVGWLFDDPRAAAMDWYRRSGIFPIMHVLGIRRDLVDDHPWLPAAVQKAFVAAKRMALERLSDTSATKVTLPFVEDQLQDAIALLGPDYWSYGFAENRHVLDAFLDHHHSQGLSPRRVQVEELFHPAAMETARI</sequence>
<evidence type="ECO:0000256" key="3">
    <source>
        <dbReference type="ARBA" id="ARBA00022729"/>
    </source>
</evidence>
<dbReference type="KEGG" id="hdi:HDIA_4227"/>
<reference evidence="6" key="1">
    <citation type="submission" date="2017-09" db="EMBL/GenBank/DDBJ databases">
        <title>Genome sequence of Nannocystis excedens DSM 71.</title>
        <authorList>
            <person name="Blom J."/>
        </authorList>
    </citation>
    <scope>NUCLEOTIDE SEQUENCE [LARGE SCALE GENOMIC DNA]</scope>
    <source>
        <strain evidence="6">type strain: E19</strain>
    </source>
</reference>
<evidence type="ECO:0000313" key="6">
    <source>
        <dbReference type="Proteomes" id="UP000223606"/>
    </source>
</evidence>
<dbReference type="EC" id="4.1.1.55" evidence="5"/>
<dbReference type="GO" id="GO:0018796">
    <property type="term" value="F:4,5-dihydroxyphthalate decarboxylase activity"/>
    <property type="evidence" value="ECO:0007669"/>
    <property type="project" value="UniProtKB-EC"/>
</dbReference>
<organism evidence="5 6">
    <name type="scientific">Hartmannibacter diazotrophicus</name>
    <dbReference type="NCBI Taxonomy" id="1482074"/>
    <lineage>
        <taxon>Bacteria</taxon>
        <taxon>Pseudomonadati</taxon>
        <taxon>Pseudomonadota</taxon>
        <taxon>Alphaproteobacteria</taxon>
        <taxon>Hyphomicrobiales</taxon>
        <taxon>Pleomorphomonadaceae</taxon>
        <taxon>Hartmannibacter</taxon>
    </lineage>
</organism>
<comment type="similarity">
    <text evidence="2">Belongs to the bacterial solute-binding protein SsuA/TauA family.</text>
</comment>
<dbReference type="EMBL" id="LT960614">
    <property type="protein sequence ID" value="SON57768.1"/>
    <property type="molecule type" value="Genomic_DNA"/>
</dbReference>
<dbReference type="Gene3D" id="3.40.190.10">
    <property type="entry name" value="Periplasmic binding protein-like II"/>
    <property type="match status" value="1"/>
</dbReference>
<keyword evidence="3" id="KW-0732">Signal</keyword>
<dbReference type="PANTHER" id="PTHR30024:SF47">
    <property type="entry name" value="TAURINE-BINDING PERIPLASMIC PROTEIN"/>
    <property type="match status" value="1"/>
</dbReference>
<gene>
    <name evidence="5" type="primary">pht5_2</name>
    <name evidence="5" type="ORF">HDIA_4227</name>
</gene>
<dbReference type="PANTHER" id="PTHR30024">
    <property type="entry name" value="ALIPHATIC SULFONATES-BINDING PROTEIN-RELATED"/>
    <property type="match status" value="1"/>
</dbReference>
<comment type="subcellular location">
    <subcellularLocation>
        <location evidence="1">Periplasm</location>
    </subcellularLocation>
</comment>
<evidence type="ECO:0000256" key="1">
    <source>
        <dbReference type="ARBA" id="ARBA00004418"/>
    </source>
</evidence>
<name>A0A2C9DCA8_9HYPH</name>
<dbReference type="AlphaFoldDB" id="A0A2C9DCA8"/>